<keyword evidence="2" id="KW-1185">Reference proteome</keyword>
<dbReference type="EMBL" id="CASHSV030000409">
    <property type="protein sequence ID" value="CAJ2662057.1"/>
    <property type="molecule type" value="Genomic_DNA"/>
</dbReference>
<gene>
    <name evidence="1" type="ORF">MILVUS5_LOCUS27677</name>
</gene>
<evidence type="ECO:0000313" key="1">
    <source>
        <dbReference type="EMBL" id="CAJ2662057.1"/>
    </source>
</evidence>
<protein>
    <submittedName>
        <fullName evidence="1">Uncharacterized protein</fullName>
    </submittedName>
</protein>
<organism evidence="1 2">
    <name type="scientific">Trifolium pratense</name>
    <name type="common">Red clover</name>
    <dbReference type="NCBI Taxonomy" id="57577"/>
    <lineage>
        <taxon>Eukaryota</taxon>
        <taxon>Viridiplantae</taxon>
        <taxon>Streptophyta</taxon>
        <taxon>Embryophyta</taxon>
        <taxon>Tracheophyta</taxon>
        <taxon>Spermatophyta</taxon>
        <taxon>Magnoliopsida</taxon>
        <taxon>eudicotyledons</taxon>
        <taxon>Gunneridae</taxon>
        <taxon>Pentapetalae</taxon>
        <taxon>rosids</taxon>
        <taxon>fabids</taxon>
        <taxon>Fabales</taxon>
        <taxon>Fabaceae</taxon>
        <taxon>Papilionoideae</taxon>
        <taxon>50 kb inversion clade</taxon>
        <taxon>NPAAA clade</taxon>
        <taxon>Hologalegina</taxon>
        <taxon>IRL clade</taxon>
        <taxon>Trifolieae</taxon>
        <taxon>Trifolium</taxon>
    </lineage>
</organism>
<name>A0ACB0L3T2_TRIPR</name>
<dbReference type="Proteomes" id="UP001177021">
    <property type="component" value="Unassembled WGS sequence"/>
</dbReference>
<reference evidence="1" key="1">
    <citation type="submission" date="2023-10" db="EMBL/GenBank/DDBJ databases">
        <authorList>
            <person name="Rodriguez Cubillos JULIANA M."/>
            <person name="De Vega J."/>
        </authorList>
    </citation>
    <scope>NUCLEOTIDE SEQUENCE</scope>
</reference>
<sequence>MKPVPSCRYYDFANLAGGGIDVMKLTEAQGWTHLFKMRETVYPRVVQAFYFNAKVDPENDLIKSTLRNVEINLTPEILGKYLNLPIDGAKLIGDTWYSEAQVKKEDLIQEMFVTEGAKLPQPPASYLKTEYKVLFNMVQNHIFLRIGTREKVYDGDLMVMHHLGTGKKLNLPYVIIHNMIEAASSGSKKITLPYGMHLTKVFRECKVELKKEKSFNNSKVFDLKNLSYMKKAADVPTVGEKRKREVFEADKNLSATGTVEQSENILKLAPSANPSLEPTPTISVPFVDLDVSLGFDSSFGSNIQPTLSQNAAHVLEGLSTNPRFTNKALFSPPYYDSQSSSDFLKSLLKIPSPEPSQLQIPLYSAGNSLPSFPPHFGSLKSFCSSGQNIEDAAPHADNPAAAGPSTRPKRTKMEKDVSKTKRETTKILEAMMQQNNLLMHIMLEQQNYRTWLCDHVCPLLNIPHPPAHPPPHIPEFPQPENDPSSDASSPTVVSFFLPGGERTLLQPLTGPTPFVFTLGAGVLLAVATAFPVQLLNLFVIPPVDFSAVLVGSKVVAGKETVNAATEVNKYSYRNNYKGKNPMTRTQWRRFQRKKKLAGKDVEAGGKTVVAQKAEMAKRPVKERLSIVLEEPTVEAAKEVVEGEDDMDDDDLLDEGSDFDVMVNVVSILPLEYDVPTEVNELEEDFEALDLADHKPMFYYVMREDGLVENVEAHQSAYVSETGTVTLQNFDKNLASIAPCGEQDAAFDPNEVVSKNVYHSVKLHPTHGFCWEREDIEKPLSEDAHPPASGIKMALEAISSQEDMAVEANVNLEDKLALEASDVNNGGKQRLDCIYDDEPLGFEKDPHNSIQRMQAQDPLQEVDIGDGSVKRPTYISANIDPSLRERMVELLKSYKDCFAWDYNEMPGLSRNLVEHRLPLRPDKKPVKQLPRRFAPEIMTKIKAEIERQLKCKFIRTARYVEWLANIVPIIKKNGSLRVCIDFRDLNNATPKDEYSMPVAEMLVDSAAGHEYLSMLDGYSGYNQIFIDEDDVPKTAFRCPGALGTYEWVVMPFGLKNAGATYQRAMNLIFHDFIEIFMQVYIDDIVVKSSSQDEHIDHLRKSFERMRKCGLKMNPLKCAFCLHAGDFLGELGARARRKARDPRSSSSFLRIQVLRLRIPIRVRGRCSIMAGRANNQMADAIATLTNIVARDHQPGREDEMRLERFMRHNPTLFTGGYAPDAAVKWVEEVEIVFEAMRCTEESKLTLGTYVLREEANKWWKNAKLRMGIGGVVITWEMFKGEFLRKYFPADIRNKKVVEFMELKQGNMSVAEYSVKFEELCAFSPHYNTVDAEEAKCVKFESGLRPDIKHLIGFSQIRDFATLVDKCRICDDDGKAKTNYYKAMSDKRGKGQDRGKPYSDKGKKIVESSGGKKRGSGQCYRCGEVGHKSYECPGKGDKCFNCGKWGHRSDVCLVKVTCFNCGEEGHKSPMCKKPKKTMGKVFALSGDDADQGDNLIRGTCFIYNTPLIAIIDTGATHSFISVDCMKRLSIPVSEMTGRMEIETPANGFVTTRLVCRDCPVTVFGRHFGMDLVCIQLSGIDVIFGMNWLIFNRVHINCCEKTVVFPKPEESSHLMSRKEVVESLKEPVEVYALFASLKKEGEVMVEELPVVCEFPDVFPEDVSDVPPKREVEFTIDLLNKVTIKNKYPLPRIDDLMDQLVGACVFSKIDLRSGYHQIRVKTEDIPKTAFRTRYGHYEYSVMPFGVTNAPGVFMEYMNRIFHSFLDKFVVVFIDDILVYSKSEEEHKEHLRIVLQVLKEKKLYAKLSKCEFWLKEKGTLVPKLAEIYVEQIVKLHGIPSSIVSDRDPRFTSRFWESLQEALGTKLRLSSAYHPQTDGQSERTIQSLEDLLRACVLEQGVSWDSCLPLIEFTYNNSFHSSIGMAPFEALYGRRCRTPLCWFESGESMILGPEIVQETTEKIRMIREKMKASQIEEVDVEVYWSLSDFEKSGESGV</sequence>
<accession>A0ACB0L3T2</accession>
<proteinExistence type="predicted"/>
<evidence type="ECO:0000313" key="2">
    <source>
        <dbReference type="Proteomes" id="UP001177021"/>
    </source>
</evidence>
<comment type="caution">
    <text evidence="1">The sequence shown here is derived from an EMBL/GenBank/DDBJ whole genome shotgun (WGS) entry which is preliminary data.</text>
</comment>